<proteinExistence type="predicted"/>
<sequence length="265" mass="28965">MNKLEKNISEEDLQNLIIAKRLLENPGIAIKLSNIIGNPIQKGLDALPKNWNSKLNNITKTSLLKAAEAAIFTIKEESTDKSYDLMHKVAVGATGTIGGLFGLTGLAVELPLTTTIILRSIADIARSNGEPIKETDTKLACLEVFALGGNSIEDDNVESSYYATRAFLSNSIVQTNKFVAEHGVFHEGTTVFLNIIGKIAERFGIQVTEKTIAQSVPVIGAAGGALINTLFITHFQEMAKGHFTVRKLERKYGKELIEQLYKLHK</sequence>
<evidence type="ECO:0008006" key="3">
    <source>
        <dbReference type="Google" id="ProtNLM"/>
    </source>
</evidence>
<dbReference type="PANTHER" id="PTHR41260:SF1">
    <property type="entry name" value="PROTEIN ECSC"/>
    <property type="match status" value="1"/>
</dbReference>
<dbReference type="Proteomes" id="UP000215214">
    <property type="component" value="Chromosome TJEJU"/>
</dbReference>
<dbReference type="RefSeq" id="WP_095070491.1">
    <property type="nucleotide sequence ID" value="NZ_LT899436.1"/>
</dbReference>
<dbReference type="Pfam" id="PF12787">
    <property type="entry name" value="EcsC"/>
    <property type="match status" value="1"/>
</dbReference>
<gene>
    <name evidence="1" type="ORF">TJEJU_1321</name>
</gene>
<accession>A0A238U905</accession>
<dbReference type="EMBL" id="LT899436">
    <property type="protein sequence ID" value="SNR15058.1"/>
    <property type="molecule type" value="Genomic_DNA"/>
</dbReference>
<keyword evidence="2" id="KW-1185">Reference proteome</keyword>
<evidence type="ECO:0000313" key="2">
    <source>
        <dbReference type="Proteomes" id="UP000215214"/>
    </source>
</evidence>
<reference evidence="1 2" key="1">
    <citation type="submission" date="2017-07" db="EMBL/GenBank/DDBJ databases">
        <authorList>
            <person name="Sun Z.S."/>
            <person name="Albrecht U."/>
            <person name="Echele G."/>
            <person name="Lee C.C."/>
        </authorList>
    </citation>
    <scope>NUCLEOTIDE SEQUENCE [LARGE SCALE GENOMIC DNA]</scope>
    <source>
        <strain evidence="2">type strain: KCTC 22618</strain>
    </source>
</reference>
<dbReference type="OrthoDB" id="1238772at2"/>
<evidence type="ECO:0000313" key="1">
    <source>
        <dbReference type="EMBL" id="SNR15058.1"/>
    </source>
</evidence>
<dbReference type="KEGG" id="tje:TJEJU_1321"/>
<protein>
    <recommendedName>
        <fullName evidence="3">EcsC family protein</fullName>
    </recommendedName>
</protein>
<name>A0A238U905_9FLAO</name>
<dbReference type="InterPro" id="IPR024787">
    <property type="entry name" value="EcsC"/>
</dbReference>
<dbReference type="AlphaFoldDB" id="A0A238U905"/>
<dbReference type="PANTHER" id="PTHR41260">
    <property type="entry name" value="PROTEIN ECSC"/>
    <property type="match status" value="1"/>
</dbReference>
<organism evidence="1 2">
    <name type="scientific">Tenacibaculum jejuense</name>
    <dbReference type="NCBI Taxonomy" id="584609"/>
    <lineage>
        <taxon>Bacteria</taxon>
        <taxon>Pseudomonadati</taxon>
        <taxon>Bacteroidota</taxon>
        <taxon>Flavobacteriia</taxon>
        <taxon>Flavobacteriales</taxon>
        <taxon>Flavobacteriaceae</taxon>
        <taxon>Tenacibaculum</taxon>
    </lineage>
</organism>